<dbReference type="EMBL" id="BNJQ01000004">
    <property type="protein sequence ID" value="GHP02934.1"/>
    <property type="molecule type" value="Genomic_DNA"/>
</dbReference>
<dbReference type="SUPFAM" id="SSF54713">
    <property type="entry name" value="Elongation factor Ts (EF-Ts), dimerisation domain"/>
    <property type="match status" value="1"/>
</dbReference>
<dbReference type="Pfam" id="PF00889">
    <property type="entry name" value="EF_TS"/>
    <property type="match status" value="1"/>
</dbReference>
<evidence type="ECO:0000256" key="2">
    <source>
        <dbReference type="ARBA" id="ARBA00022768"/>
    </source>
</evidence>
<evidence type="ECO:0000256" key="1">
    <source>
        <dbReference type="ARBA" id="ARBA00005532"/>
    </source>
</evidence>
<evidence type="ECO:0000313" key="9">
    <source>
        <dbReference type="Proteomes" id="UP000660262"/>
    </source>
</evidence>
<dbReference type="OrthoDB" id="277235at2759"/>
<keyword evidence="2 5" id="KW-0251">Elongation factor</keyword>
<dbReference type="FunFam" id="1.10.8.10:FF:000001">
    <property type="entry name" value="Elongation factor Ts"/>
    <property type="match status" value="1"/>
</dbReference>
<dbReference type="Gene3D" id="1.10.8.10">
    <property type="entry name" value="DNA helicase RuvA subunit, C-terminal domain"/>
    <property type="match status" value="1"/>
</dbReference>
<evidence type="ECO:0000256" key="5">
    <source>
        <dbReference type="HAMAP-Rule" id="MF_03135"/>
    </source>
</evidence>
<dbReference type="InterPro" id="IPR036402">
    <property type="entry name" value="EF-Ts_dimer_sf"/>
</dbReference>
<dbReference type="Gene3D" id="1.10.286.20">
    <property type="match status" value="1"/>
</dbReference>
<dbReference type="InterPro" id="IPR001816">
    <property type="entry name" value="Transl_elong_EFTs/EF1B"/>
</dbReference>
<dbReference type="InterPro" id="IPR009060">
    <property type="entry name" value="UBA-like_sf"/>
</dbReference>
<dbReference type="PANTHER" id="PTHR11741:SF10">
    <property type="entry name" value="POLYPROTEIN OF EF-TS, CHLOROPLASTIC"/>
    <property type="match status" value="1"/>
</dbReference>
<keyword evidence="9" id="KW-1185">Reference proteome</keyword>
<dbReference type="FunFam" id="1.10.286.20:FF:000001">
    <property type="entry name" value="Elongation factor Ts"/>
    <property type="match status" value="1"/>
</dbReference>
<comment type="subcellular location">
    <subcellularLocation>
        <location evidence="5">Mitochondrion</location>
    </subcellularLocation>
</comment>
<name>A0A830H798_9CHLO</name>
<dbReference type="GO" id="GO:0005739">
    <property type="term" value="C:mitochondrion"/>
    <property type="evidence" value="ECO:0007669"/>
    <property type="project" value="UniProtKB-SubCell"/>
</dbReference>
<protein>
    <recommendedName>
        <fullName evidence="5">Elongation factor Ts, mitochondrial</fullName>
        <shortName evidence="5">EF-Ts</shortName>
        <shortName evidence="5">EF-TsMt</shortName>
    </recommendedName>
</protein>
<dbReference type="AlphaFoldDB" id="A0A830H798"/>
<dbReference type="NCBIfam" id="TIGR00116">
    <property type="entry name" value="tsf"/>
    <property type="match status" value="1"/>
</dbReference>
<dbReference type="GO" id="GO:0070125">
    <property type="term" value="P:mitochondrial translational elongation"/>
    <property type="evidence" value="ECO:0007669"/>
    <property type="project" value="TreeGrafter"/>
</dbReference>
<feature type="domain" description="Translation elongation factor EFTs/EF1B dimerisation" evidence="7">
    <location>
        <begin position="114"/>
        <end position="256"/>
    </location>
</feature>
<evidence type="ECO:0000256" key="4">
    <source>
        <dbReference type="ARBA" id="ARBA00025453"/>
    </source>
</evidence>
<dbReference type="CDD" id="cd14275">
    <property type="entry name" value="UBA_EF-Ts"/>
    <property type="match status" value="1"/>
</dbReference>
<dbReference type="InterPro" id="IPR014039">
    <property type="entry name" value="Transl_elong_EFTs/EF1B_dimer"/>
</dbReference>
<dbReference type="SUPFAM" id="SSF46934">
    <property type="entry name" value="UBA-like"/>
    <property type="match status" value="1"/>
</dbReference>
<comment type="caution">
    <text evidence="8">The sequence shown here is derived from an EMBL/GenBank/DDBJ whole genome shotgun (WGS) entry which is preliminary data.</text>
</comment>
<dbReference type="Proteomes" id="UP000660262">
    <property type="component" value="Unassembled WGS sequence"/>
</dbReference>
<dbReference type="PROSITE" id="PS01127">
    <property type="entry name" value="EF_TS_2"/>
    <property type="match status" value="1"/>
</dbReference>
<evidence type="ECO:0000256" key="6">
    <source>
        <dbReference type="RuleBase" id="RU000642"/>
    </source>
</evidence>
<comment type="function">
    <text evidence="4 5 6">Associates with the EF-Tu.GDP complex and induces the exchange of GDP to GTP. It remains bound to the aminoacyl-tRNA.EF-Tu.GTP complex up to the GTP hydrolysis stage on the ribosome.</text>
</comment>
<accession>A0A830H798</accession>
<keyword evidence="3 5" id="KW-0648">Protein biosynthesis</keyword>
<evidence type="ECO:0000313" key="8">
    <source>
        <dbReference type="EMBL" id="GHP02934.1"/>
    </source>
</evidence>
<dbReference type="Gene3D" id="3.30.479.20">
    <property type="entry name" value="Elongation factor Ts, dimerisation domain"/>
    <property type="match status" value="1"/>
</dbReference>
<dbReference type="GO" id="GO:0003746">
    <property type="term" value="F:translation elongation factor activity"/>
    <property type="evidence" value="ECO:0007669"/>
    <property type="project" value="UniProtKB-UniRule"/>
</dbReference>
<reference evidence="8" key="1">
    <citation type="submission" date="2020-10" db="EMBL/GenBank/DDBJ databases">
        <title>Unveiling of a novel bifunctional photoreceptor, Dualchrome1, isolated from a cosmopolitan green alga.</title>
        <authorList>
            <person name="Suzuki S."/>
            <person name="Kawachi M."/>
        </authorList>
    </citation>
    <scope>NUCLEOTIDE SEQUENCE</scope>
    <source>
        <strain evidence="8">NIES 2893</strain>
    </source>
</reference>
<comment type="similarity">
    <text evidence="1 5 6">Belongs to the EF-Ts family.</text>
</comment>
<keyword evidence="5" id="KW-0496">Mitochondrion</keyword>
<organism evidence="8 9">
    <name type="scientific">Pycnococcus provasolii</name>
    <dbReference type="NCBI Taxonomy" id="41880"/>
    <lineage>
        <taxon>Eukaryota</taxon>
        <taxon>Viridiplantae</taxon>
        <taxon>Chlorophyta</taxon>
        <taxon>Pseudoscourfieldiophyceae</taxon>
        <taxon>Pseudoscourfieldiales</taxon>
        <taxon>Pycnococcaceae</taxon>
        <taxon>Pycnococcus</taxon>
    </lineage>
</organism>
<gene>
    <name evidence="5" type="primary">EFTS</name>
    <name evidence="8" type="ORF">PPROV_000168900</name>
</gene>
<dbReference type="InterPro" id="IPR018101">
    <property type="entry name" value="Transl_elong_Ts_CS"/>
</dbReference>
<evidence type="ECO:0000256" key="3">
    <source>
        <dbReference type="ARBA" id="ARBA00022917"/>
    </source>
</evidence>
<dbReference type="PROSITE" id="PS01126">
    <property type="entry name" value="EF_TS_1"/>
    <property type="match status" value="1"/>
</dbReference>
<evidence type="ECO:0000259" key="7">
    <source>
        <dbReference type="Pfam" id="PF00889"/>
    </source>
</evidence>
<dbReference type="HAMAP" id="MF_00050">
    <property type="entry name" value="EF_Ts"/>
    <property type="match status" value="1"/>
</dbReference>
<proteinExistence type="inferred from homology"/>
<dbReference type="PANTHER" id="PTHR11741">
    <property type="entry name" value="ELONGATION FACTOR TS"/>
    <property type="match status" value="1"/>
</dbReference>
<sequence>MLARHSACAAQRPQQRLARGSSVVRGVVQQRRVQPTTSPARSSVVSFASRSVVLAAAEAQKISAKDVKALRDATGAGMMDAKKALQECNGSIEEAKDWLKKKGMASADKKQGRVAAEGGIFSYVHLGSKLGVLCEVNCETDFVARGEKFQEVANDIAMQIAASPSVEVVSLEDVSEEMLDRERKIEMEKEDLQGKPDEIKAKIVDGRIGKIAKTLALLEQPFIKDTNMSVSDYVKSATAEIGEKIAVARFTKFELGATIVKEEKKSFAEEIAEVTGKA</sequence>